<evidence type="ECO:0000313" key="3">
    <source>
        <dbReference type="Proteomes" id="UP000297948"/>
    </source>
</evidence>
<keyword evidence="3" id="KW-1185">Reference proteome</keyword>
<reference evidence="2 3" key="1">
    <citation type="submission" date="2019-03" db="EMBL/GenBank/DDBJ databases">
        <authorList>
            <person name="Gonzalez-Pimentel J.L."/>
        </authorList>
    </citation>
    <scope>NUCLEOTIDE SEQUENCE [LARGE SCALE GENOMIC DNA]</scope>
    <source>
        <strain evidence="2 3">JCM 31289</strain>
    </source>
</reference>
<name>A0A4Z0HDC1_9ACTN</name>
<gene>
    <name evidence="2" type="ORF">E4099_05145</name>
</gene>
<evidence type="ECO:0000313" key="2">
    <source>
        <dbReference type="EMBL" id="TGB16554.1"/>
    </source>
</evidence>
<proteinExistence type="predicted"/>
<feature type="compositionally biased region" description="Basic residues" evidence="1">
    <location>
        <begin position="106"/>
        <end position="119"/>
    </location>
</feature>
<feature type="region of interest" description="Disordered" evidence="1">
    <location>
        <begin position="1"/>
        <end position="119"/>
    </location>
</feature>
<accession>A0A4Z0HDC1</accession>
<organism evidence="2 3">
    <name type="scientific">Streptomyces palmae</name>
    <dbReference type="NCBI Taxonomy" id="1701085"/>
    <lineage>
        <taxon>Bacteria</taxon>
        <taxon>Bacillati</taxon>
        <taxon>Actinomycetota</taxon>
        <taxon>Actinomycetes</taxon>
        <taxon>Kitasatosporales</taxon>
        <taxon>Streptomycetaceae</taxon>
        <taxon>Streptomyces</taxon>
    </lineage>
</organism>
<comment type="caution">
    <text evidence="2">The sequence shown here is derived from an EMBL/GenBank/DDBJ whole genome shotgun (WGS) entry which is preliminary data.</text>
</comment>
<protein>
    <submittedName>
        <fullName evidence="2">Uncharacterized protein</fullName>
    </submittedName>
</protein>
<dbReference type="EMBL" id="SRID01000027">
    <property type="protein sequence ID" value="TGB16554.1"/>
    <property type="molecule type" value="Genomic_DNA"/>
</dbReference>
<evidence type="ECO:0000256" key="1">
    <source>
        <dbReference type="SAM" id="MobiDB-lite"/>
    </source>
</evidence>
<dbReference type="AlphaFoldDB" id="A0A4Z0HDC1"/>
<dbReference type="Proteomes" id="UP000297948">
    <property type="component" value="Unassembled WGS sequence"/>
</dbReference>
<sequence>MKAPPAVALGGAGRPGRRAPAAAPRRRKARPGQALPRWRLPPATTGSRFPGAAFRQPRSGRRAPAAACQMTRSGSRVPGSGWYAPRAPAPRRHPFSGGRPAPVRPRWPRPRGPWRGRGG</sequence>